<keyword evidence="3" id="KW-1185">Reference proteome</keyword>
<keyword evidence="1" id="KW-0472">Membrane</keyword>
<comment type="caution">
    <text evidence="2">The sequence shown here is derived from an EMBL/GenBank/DDBJ whole genome shotgun (WGS) entry which is preliminary data.</text>
</comment>
<dbReference type="EMBL" id="SSWX01000009">
    <property type="protein sequence ID" value="THJ33695.1"/>
    <property type="molecule type" value="Genomic_DNA"/>
</dbReference>
<gene>
    <name evidence="2" type="ORF">E8K88_08490</name>
</gene>
<evidence type="ECO:0000256" key="1">
    <source>
        <dbReference type="SAM" id="Phobius"/>
    </source>
</evidence>
<feature type="transmembrane region" description="Helical" evidence="1">
    <location>
        <begin position="12"/>
        <end position="35"/>
    </location>
</feature>
<keyword evidence="1" id="KW-0812">Transmembrane</keyword>
<dbReference type="RefSeq" id="WP_136406230.1">
    <property type="nucleotide sequence ID" value="NZ_SSWX01000009.1"/>
</dbReference>
<dbReference type="AlphaFoldDB" id="A0A4S5BRV8"/>
<name>A0A4S5BRV8_9BURK</name>
<accession>A0A4S5BRV8</accession>
<organism evidence="2 3">
    <name type="scientific">Lampropedia aestuarii</name>
    <dbReference type="NCBI Taxonomy" id="2562762"/>
    <lineage>
        <taxon>Bacteria</taxon>
        <taxon>Pseudomonadati</taxon>
        <taxon>Pseudomonadota</taxon>
        <taxon>Betaproteobacteria</taxon>
        <taxon>Burkholderiales</taxon>
        <taxon>Comamonadaceae</taxon>
        <taxon>Lampropedia</taxon>
    </lineage>
</organism>
<evidence type="ECO:0000313" key="3">
    <source>
        <dbReference type="Proteomes" id="UP000306236"/>
    </source>
</evidence>
<reference evidence="2 3" key="1">
    <citation type="submission" date="2019-04" db="EMBL/GenBank/DDBJ databases">
        <title>Lampropedia sp YIM MLB12 draf genome.</title>
        <authorList>
            <person name="Wang Y.-X."/>
        </authorList>
    </citation>
    <scope>NUCLEOTIDE SEQUENCE [LARGE SCALE GENOMIC DNA]</scope>
    <source>
        <strain evidence="2 3">YIM MLB12</strain>
    </source>
</reference>
<keyword evidence="1" id="KW-1133">Transmembrane helix</keyword>
<dbReference type="Proteomes" id="UP000306236">
    <property type="component" value="Unassembled WGS sequence"/>
</dbReference>
<sequence>MHKKQAKTAFYAADTASLVLFLSHCKPILALIMVFKPLKNSHFFVFFNCGVWGPIGGARMVSFLLLWISKYKRMLYAATDVADGLCRCRFLKISATATTTAMLLYKKEVIVVVKGPGLCG</sequence>
<protein>
    <submittedName>
        <fullName evidence="2">Uncharacterized protein</fullName>
    </submittedName>
</protein>
<evidence type="ECO:0000313" key="2">
    <source>
        <dbReference type="EMBL" id="THJ33695.1"/>
    </source>
</evidence>
<feature type="transmembrane region" description="Helical" evidence="1">
    <location>
        <begin position="41"/>
        <end position="68"/>
    </location>
</feature>
<proteinExistence type="predicted"/>